<evidence type="ECO:0000313" key="2">
    <source>
        <dbReference type="EMBL" id="MQM22452.1"/>
    </source>
</evidence>
<organism evidence="2 3">
    <name type="scientific">Colocasia esculenta</name>
    <name type="common">Wild taro</name>
    <name type="synonym">Arum esculentum</name>
    <dbReference type="NCBI Taxonomy" id="4460"/>
    <lineage>
        <taxon>Eukaryota</taxon>
        <taxon>Viridiplantae</taxon>
        <taxon>Streptophyta</taxon>
        <taxon>Embryophyta</taxon>
        <taxon>Tracheophyta</taxon>
        <taxon>Spermatophyta</taxon>
        <taxon>Magnoliopsida</taxon>
        <taxon>Liliopsida</taxon>
        <taxon>Araceae</taxon>
        <taxon>Aroideae</taxon>
        <taxon>Colocasieae</taxon>
        <taxon>Colocasia</taxon>
    </lineage>
</organism>
<dbReference type="AlphaFoldDB" id="A0A843XTM3"/>
<dbReference type="EMBL" id="NMUH01012937">
    <property type="protein sequence ID" value="MQM22452.1"/>
    <property type="molecule type" value="Genomic_DNA"/>
</dbReference>
<proteinExistence type="predicted"/>
<comment type="caution">
    <text evidence="2">The sequence shown here is derived from an EMBL/GenBank/DDBJ whole genome shotgun (WGS) entry which is preliminary data.</text>
</comment>
<feature type="signal peptide" evidence="1">
    <location>
        <begin position="1"/>
        <end position="24"/>
    </location>
</feature>
<name>A0A843XTM3_COLES</name>
<sequence length="119" mass="13184">MASHMVMLVGNRFICCMILRSARARDEGDWLGGPPIGEPTSDVPLLLFFVRWVEDEGVRPHLYFRGRLRLFSSEDNSLAHVGRASFLAGGRGRFLSSSTTLSFASVTAPICCHKGRNSR</sequence>
<evidence type="ECO:0008006" key="4">
    <source>
        <dbReference type="Google" id="ProtNLM"/>
    </source>
</evidence>
<dbReference type="Proteomes" id="UP000652761">
    <property type="component" value="Unassembled WGS sequence"/>
</dbReference>
<evidence type="ECO:0000256" key="1">
    <source>
        <dbReference type="SAM" id="SignalP"/>
    </source>
</evidence>
<accession>A0A843XTM3</accession>
<feature type="chain" id="PRO_5032934436" description="Secreted protein" evidence="1">
    <location>
        <begin position="25"/>
        <end position="119"/>
    </location>
</feature>
<keyword evidence="3" id="KW-1185">Reference proteome</keyword>
<evidence type="ECO:0000313" key="3">
    <source>
        <dbReference type="Proteomes" id="UP000652761"/>
    </source>
</evidence>
<gene>
    <name evidence="2" type="ORF">Taro_055503</name>
</gene>
<protein>
    <recommendedName>
        <fullName evidence="4">Secreted protein</fullName>
    </recommendedName>
</protein>
<keyword evidence="1" id="KW-0732">Signal</keyword>
<reference evidence="2" key="1">
    <citation type="submission" date="2017-07" db="EMBL/GenBank/DDBJ databases">
        <title>Taro Niue Genome Assembly and Annotation.</title>
        <authorList>
            <person name="Atibalentja N."/>
            <person name="Keating K."/>
            <person name="Fields C.J."/>
        </authorList>
    </citation>
    <scope>NUCLEOTIDE SEQUENCE</scope>
    <source>
        <strain evidence="2">Niue_2</strain>
        <tissue evidence="2">Leaf</tissue>
    </source>
</reference>